<protein>
    <submittedName>
        <fullName evidence="1">I78 family peptidase inhibitor</fullName>
    </submittedName>
</protein>
<dbReference type="EMBL" id="JBHSZO010000020">
    <property type="protein sequence ID" value="MFC7219384.1"/>
    <property type="molecule type" value="Genomic_DNA"/>
</dbReference>
<dbReference type="Pfam" id="PF11720">
    <property type="entry name" value="Inhibitor_I78"/>
    <property type="match status" value="1"/>
</dbReference>
<dbReference type="RefSeq" id="WP_386415030.1">
    <property type="nucleotide sequence ID" value="NZ_JBHSZO010000020.1"/>
</dbReference>
<keyword evidence="2" id="KW-1185">Reference proteome</keyword>
<sequence length="71" mass="7953">MAPLPNVPAEPRDDLGAYLGLPVHTAEQRARERGWPQVRTLPPGAVITMEYRAGRLNFEAEDGRVKRSWKG</sequence>
<comment type="caution">
    <text evidence="1">The sequence shown here is derived from an EMBL/GenBank/DDBJ whole genome shotgun (WGS) entry which is preliminary data.</text>
</comment>
<evidence type="ECO:0000313" key="1">
    <source>
        <dbReference type="EMBL" id="MFC7219384.1"/>
    </source>
</evidence>
<organism evidence="1 2">
    <name type="scientific">Streptomyces polyrhachis</name>
    <dbReference type="NCBI Taxonomy" id="1282885"/>
    <lineage>
        <taxon>Bacteria</taxon>
        <taxon>Bacillati</taxon>
        <taxon>Actinomycetota</taxon>
        <taxon>Actinomycetes</taxon>
        <taxon>Kitasatosporales</taxon>
        <taxon>Streptomycetaceae</taxon>
        <taxon>Streptomyces</taxon>
    </lineage>
</organism>
<evidence type="ECO:0000313" key="2">
    <source>
        <dbReference type="Proteomes" id="UP001596413"/>
    </source>
</evidence>
<proteinExistence type="predicted"/>
<name>A0ABW2GF68_9ACTN</name>
<accession>A0ABW2GF68</accession>
<gene>
    <name evidence="1" type="ORF">ACFQLX_14575</name>
</gene>
<dbReference type="Gene3D" id="3.30.10.10">
    <property type="entry name" value="Trypsin Inhibitor V, subunit A"/>
    <property type="match status" value="1"/>
</dbReference>
<dbReference type="InterPro" id="IPR021719">
    <property type="entry name" value="Prot_inh_I78"/>
</dbReference>
<reference evidence="2" key="1">
    <citation type="journal article" date="2019" name="Int. J. Syst. Evol. Microbiol.">
        <title>The Global Catalogue of Microorganisms (GCM) 10K type strain sequencing project: providing services to taxonomists for standard genome sequencing and annotation.</title>
        <authorList>
            <consortium name="The Broad Institute Genomics Platform"/>
            <consortium name="The Broad Institute Genome Sequencing Center for Infectious Disease"/>
            <person name="Wu L."/>
            <person name="Ma J."/>
        </authorList>
    </citation>
    <scope>NUCLEOTIDE SEQUENCE [LARGE SCALE GENOMIC DNA]</scope>
    <source>
        <strain evidence="2">CGMCC 1.13681</strain>
    </source>
</reference>
<dbReference type="Proteomes" id="UP001596413">
    <property type="component" value="Unassembled WGS sequence"/>
</dbReference>